<accession>A0A1Y1WG99</accession>
<dbReference type="GeneID" id="63799770"/>
<protein>
    <submittedName>
        <fullName evidence="1">Uncharacterized protein</fullName>
    </submittedName>
</protein>
<evidence type="ECO:0000313" key="1">
    <source>
        <dbReference type="EMBL" id="ORX72368.1"/>
    </source>
</evidence>
<comment type="caution">
    <text evidence="1">The sequence shown here is derived from an EMBL/GenBank/DDBJ whole genome shotgun (WGS) entry which is preliminary data.</text>
</comment>
<gene>
    <name evidence="1" type="ORF">DL89DRAFT_112533</name>
</gene>
<reference evidence="1 2" key="1">
    <citation type="submission" date="2016-07" db="EMBL/GenBank/DDBJ databases">
        <title>Pervasive Adenine N6-methylation of Active Genes in Fungi.</title>
        <authorList>
            <consortium name="DOE Joint Genome Institute"/>
            <person name="Mondo S.J."/>
            <person name="Dannebaum R.O."/>
            <person name="Kuo R.C."/>
            <person name="Labutti K."/>
            <person name="Haridas S."/>
            <person name="Kuo A."/>
            <person name="Salamov A."/>
            <person name="Ahrendt S.R."/>
            <person name="Lipzen A."/>
            <person name="Sullivan W."/>
            <person name="Andreopoulos W.B."/>
            <person name="Clum A."/>
            <person name="Lindquist E."/>
            <person name="Daum C."/>
            <person name="Ramamoorthy G.K."/>
            <person name="Gryganskyi A."/>
            <person name="Culley D."/>
            <person name="Magnuson J.K."/>
            <person name="James T.Y."/>
            <person name="O'Malley M.A."/>
            <person name="Stajich J.E."/>
            <person name="Spatafora J.W."/>
            <person name="Visel A."/>
            <person name="Grigoriev I.V."/>
        </authorList>
    </citation>
    <scope>NUCLEOTIDE SEQUENCE [LARGE SCALE GENOMIC DNA]</scope>
    <source>
        <strain evidence="1 2">ATCC 12442</strain>
    </source>
</reference>
<keyword evidence="2" id="KW-1185">Reference proteome</keyword>
<sequence>MAWNLQLLVLYARSRSPFHITTGGVASSSFNSLDSIRRVCLEIGPSNRCTLANKPSSLPKPFAAY</sequence>
<dbReference type="EMBL" id="MCFD01000003">
    <property type="protein sequence ID" value="ORX72368.1"/>
    <property type="molecule type" value="Genomic_DNA"/>
</dbReference>
<organism evidence="1 2">
    <name type="scientific">Linderina pennispora</name>
    <dbReference type="NCBI Taxonomy" id="61395"/>
    <lineage>
        <taxon>Eukaryota</taxon>
        <taxon>Fungi</taxon>
        <taxon>Fungi incertae sedis</taxon>
        <taxon>Zoopagomycota</taxon>
        <taxon>Kickxellomycotina</taxon>
        <taxon>Kickxellomycetes</taxon>
        <taxon>Kickxellales</taxon>
        <taxon>Kickxellaceae</taxon>
        <taxon>Linderina</taxon>
    </lineage>
</organism>
<proteinExistence type="predicted"/>
<dbReference type="RefSeq" id="XP_040745792.1">
    <property type="nucleotide sequence ID" value="XM_040883122.1"/>
</dbReference>
<evidence type="ECO:0000313" key="2">
    <source>
        <dbReference type="Proteomes" id="UP000193922"/>
    </source>
</evidence>
<dbReference type="AlphaFoldDB" id="A0A1Y1WG99"/>
<dbReference type="Proteomes" id="UP000193922">
    <property type="component" value="Unassembled WGS sequence"/>
</dbReference>
<name>A0A1Y1WG99_9FUNG</name>